<dbReference type="InterPro" id="IPR014284">
    <property type="entry name" value="RNA_pol_sigma-70_dom"/>
</dbReference>
<dbReference type="SUPFAM" id="SSF88946">
    <property type="entry name" value="Sigma2 domain of RNA polymerase sigma factors"/>
    <property type="match status" value="1"/>
</dbReference>
<dbReference type="RefSeq" id="WP_200353425.1">
    <property type="nucleotide sequence ID" value="NZ_BAABHZ010000002.1"/>
</dbReference>
<evidence type="ECO:0000256" key="1">
    <source>
        <dbReference type="ARBA" id="ARBA00010641"/>
    </source>
</evidence>
<evidence type="ECO:0000256" key="3">
    <source>
        <dbReference type="ARBA" id="ARBA00023082"/>
    </source>
</evidence>
<dbReference type="NCBIfam" id="TIGR02937">
    <property type="entry name" value="sigma70-ECF"/>
    <property type="match status" value="1"/>
</dbReference>
<dbReference type="NCBIfam" id="TIGR02989">
    <property type="entry name" value="Sig-70_gvs1"/>
    <property type="match status" value="1"/>
</dbReference>
<dbReference type="InterPro" id="IPR013325">
    <property type="entry name" value="RNA_pol_sigma_r2"/>
</dbReference>
<dbReference type="InterPro" id="IPR014331">
    <property type="entry name" value="RNA_pol_sigma70_ECF_RHOBA"/>
</dbReference>
<keyword evidence="4" id="KW-0804">Transcription</keyword>
<comment type="caution">
    <text evidence="6">The sequence shown here is derived from an EMBL/GenBank/DDBJ whole genome shotgun (WGS) entry which is preliminary data.</text>
</comment>
<accession>A0A934VDU1</accession>
<proteinExistence type="inferred from homology"/>
<feature type="domain" description="RNA polymerase sigma-70 region 2" evidence="5">
    <location>
        <begin position="21"/>
        <end position="88"/>
    </location>
</feature>
<evidence type="ECO:0000259" key="5">
    <source>
        <dbReference type="Pfam" id="PF04542"/>
    </source>
</evidence>
<dbReference type="PANTHER" id="PTHR43133:SF51">
    <property type="entry name" value="RNA POLYMERASE SIGMA FACTOR"/>
    <property type="match status" value="1"/>
</dbReference>
<dbReference type="GO" id="GO:0016987">
    <property type="term" value="F:sigma factor activity"/>
    <property type="evidence" value="ECO:0007669"/>
    <property type="project" value="UniProtKB-KW"/>
</dbReference>
<dbReference type="InterPro" id="IPR036388">
    <property type="entry name" value="WH-like_DNA-bd_sf"/>
</dbReference>
<dbReference type="Proteomes" id="UP000600139">
    <property type="component" value="Unassembled WGS sequence"/>
</dbReference>
<keyword evidence="2" id="KW-0805">Transcription regulation</keyword>
<sequence length="182" mass="20978">MSTTPEHDPPFRESGVLAAEIEELRPALMAYVMSLLADRDACDDVVQETCLFLWNRREEFEPGTNFKAWAFKAAWFKVLTHRREAQRRKVVSFSEEALERISKAAEQFADDVDHRLAALRDCVSGLSSDNQRLLRLKYLDRISLTDHAKSRGLKPNQIQKSLSRIRIALRHCVETRLASSYE</sequence>
<dbReference type="GO" id="GO:0006352">
    <property type="term" value="P:DNA-templated transcription initiation"/>
    <property type="evidence" value="ECO:0007669"/>
    <property type="project" value="InterPro"/>
</dbReference>
<gene>
    <name evidence="6" type="ORF">JIN84_22870</name>
</gene>
<dbReference type="InterPro" id="IPR007627">
    <property type="entry name" value="RNA_pol_sigma70_r2"/>
</dbReference>
<evidence type="ECO:0000256" key="2">
    <source>
        <dbReference type="ARBA" id="ARBA00023015"/>
    </source>
</evidence>
<dbReference type="InterPro" id="IPR013324">
    <property type="entry name" value="RNA_pol_sigma_r3/r4-like"/>
</dbReference>
<comment type="similarity">
    <text evidence="1">Belongs to the sigma-70 factor family. ECF subfamily.</text>
</comment>
<dbReference type="AlphaFoldDB" id="A0A934VDU1"/>
<organism evidence="6 7">
    <name type="scientific">Luteolibacter yonseiensis</name>
    <dbReference type="NCBI Taxonomy" id="1144680"/>
    <lineage>
        <taxon>Bacteria</taxon>
        <taxon>Pseudomonadati</taxon>
        <taxon>Verrucomicrobiota</taxon>
        <taxon>Verrucomicrobiia</taxon>
        <taxon>Verrucomicrobiales</taxon>
        <taxon>Verrucomicrobiaceae</taxon>
        <taxon>Luteolibacter</taxon>
    </lineage>
</organism>
<reference evidence="6" key="1">
    <citation type="submission" date="2021-01" db="EMBL/GenBank/DDBJ databases">
        <title>Modified the classification status of verrucomicrobia.</title>
        <authorList>
            <person name="Feng X."/>
        </authorList>
    </citation>
    <scope>NUCLEOTIDE SEQUENCE</scope>
    <source>
        <strain evidence="6">JCM 18052</strain>
    </source>
</reference>
<name>A0A934VDU1_9BACT</name>
<keyword evidence="7" id="KW-1185">Reference proteome</keyword>
<dbReference type="Pfam" id="PF04542">
    <property type="entry name" value="Sigma70_r2"/>
    <property type="match status" value="1"/>
</dbReference>
<dbReference type="InterPro" id="IPR039425">
    <property type="entry name" value="RNA_pol_sigma-70-like"/>
</dbReference>
<protein>
    <submittedName>
        <fullName evidence="6">Sigma-70 family RNA polymerase sigma factor</fullName>
    </submittedName>
</protein>
<evidence type="ECO:0000313" key="6">
    <source>
        <dbReference type="EMBL" id="MBK1818480.1"/>
    </source>
</evidence>
<evidence type="ECO:0000256" key="4">
    <source>
        <dbReference type="ARBA" id="ARBA00023163"/>
    </source>
</evidence>
<keyword evidence="3" id="KW-0731">Sigma factor</keyword>
<dbReference type="Gene3D" id="1.10.1740.10">
    <property type="match status" value="1"/>
</dbReference>
<dbReference type="PANTHER" id="PTHR43133">
    <property type="entry name" value="RNA POLYMERASE ECF-TYPE SIGMA FACTO"/>
    <property type="match status" value="1"/>
</dbReference>
<dbReference type="Gene3D" id="1.10.10.10">
    <property type="entry name" value="Winged helix-like DNA-binding domain superfamily/Winged helix DNA-binding domain"/>
    <property type="match status" value="1"/>
</dbReference>
<dbReference type="EMBL" id="JAENIK010000013">
    <property type="protein sequence ID" value="MBK1818480.1"/>
    <property type="molecule type" value="Genomic_DNA"/>
</dbReference>
<evidence type="ECO:0000313" key="7">
    <source>
        <dbReference type="Proteomes" id="UP000600139"/>
    </source>
</evidence>
<dbReference type="SUPFAM" id="SSF88659">
    <property type="entry name" value="Sigma3 and sigma4 domains of RNA polymerase sigma factors"/>
    <property type="match status" value="1"/>
</dbReference>